<feature type="region of interest" description="Disordered" evidence="1">
    <location>
        <begin position="85"/>
        <end position="147"/>
    </location>
</feature>
<feature type="compositionally biased region" description="Polar residues" evidence="1">
    <location>
        <begin position="202"/>
        <end position="214"/>
    </location>
</feature>
<sequence length="256" mass="27802">MRLQVLRGLHAGGEFRVVQRLVDAGPEEPDERAGLGNGDVTERSPGCEDAAGGGVPQIDDVRQIRRLVCGDRRGDLDHLQKRDGALLHARSTRGRQREQRKPLIGGSVHRTDQAFTRGHPDGPGKKSELAQQDCHRASAHGRGSGENGFVETRLLTRRSQFVRVLVVDDVIGSRAVPRLETSGIDHQIEEFERGHPRHRIASFNQSRTSSSSAPRTGGARCRFSVTSVPSDSKNRSGGPGRVTVPRASCSTSMSSP</sequence>
<protein>
    <submittedName>
        <fullName evidence="2">Unannotated protein</fullName>
    </submittedName>
</protein>
<accession>A0A6J7J839</accession>
<evidence type="ECO:0000313" key="2">
    <source>
        <dbReference type="EMBL" id="CAB4938744.1"/>
    </source>
</evidence>
<organism evidence="2">
    <name type="scientific">freshwater metagenome</name>
    <dbReference type="NCBI Taxonomy" id="449393"/>
    <lineage>
        <taxon>unclassified sequences</taxon>
        <taxon>metagenomes</taxon>
        <taxon>ecological metagenomes</taxon>
    </lineage>
</organism>
<feature type="region of interest" description="Disordered" evidence="1">
    <location>
        <begin position="189"/>
        <end position="256"/>
    </location>
</feature>
<dbReference type="EMBL" id="CAFBLX010000596">
    <property type="protein sequence ID" value="CAB4938744.1"/>
    <property type="molecule type" value="Genomic_DNA"/>
</dbReference>
<name>A0A6J7J839_9ZZZZ</name>
<reference evidence="2" key="1">
    <citation type="submission" date="2020-05" db="EMBL/GenBank/DDBJ databases">
        <authorList>
            <person name="Chiriac C."/>
            <person name="Salcher M."/>
            <person name="Ghai R."/>
            <person name="Kavagutti S V."/>
        </authorList>
    </citation>
    <scope>NUCLEOTIDE SEQUENCE</scope>
</reference>
<proteinExistence type="predicted"/>
<feature type="region of interest" description="Disordered" evidence="1">
    <location>
        <begin position="24"/>
        <end position="55"/>
    </location>
</feature>
<gene>
    <name evidence="2" type="ORF">UFOPK3472_04534</name>
</gene>
<evidence type="ECO:0000256" key="1">
    <source>
        <dbReference type="SAM" id="MobiDB-lite"/>
    </source>
</evidence>
<dbReference type="AlphaFoldDB" id="A0A6J7J839"/>
<feature type="compositionally biased region" description="Basic and acidic residues" evidence="1">
    <location>
        <begin position="118"/>
        <end position="136"/>
    </location>
</feature>